<dbReference type="Proteomes" id="UP000313948">
    <property type="component" value="Chromosome"/>
</dbReference>
<dbReference type="RefSeq" id="WP_139071800.1">
    <property type="nucleotide sequence ID" value="NZ_CP040899.1"/>
</dbReference>
<evidence type="ECO:0008006" key="3">
    <source>
        <dbReference type="Google" id="ProtNLM"/>
    </source>
</evidence>
<name>A0ABX5VKZ1_9MICO</name>
<dbReference type="EMBL" id="CP040899">
    <property type="protein sequence ID" value="QDB79141.1"/>
    <property type="molecule type" value="Genomic_DNA"/>
</dbReference>
<proteinExistence type="predicted"/>
<keyword evidence="2" id="KW-1185">Reference proteome</keyword>
<gene>
    <name evidence="1" type="ORF">FE251_06975</name>
</gene>
<organism evidence="1 2">
    <name type="scientific">Georgenia wutianyii</name>
    <dbReference type="NCBI Taxonomy" id="2585135"/>
    <lineage>
        <taxon>Bacteria</taxon>
        <taxon>Bacillati</taxon>
        <taxon>Actinomycetota</taxon>
        <taxon>Actinomycetes</taxon>
        <taxon>Micrococcales</taxon>
        <taxon>Bogoriellaceae</taxon>
        <taxon>Georgenia</taxon>
    </lineage>
</organism>
<accession>A0ABX5VKZ1</accession>
<sequence>MTDPLPEAAESASDLLTASVRALVARGRSVEVDWELETFVLGDVVMGVVMSSSRSVVLHAVRPQLVPAGALVNLVEAVPRINTRLSTSAVEVDLGTGALSVRAGLEIGDVDVPEEVFAALLGNVLDEVERAWRVYGPVLEAVIEGRLDPAEVAGHWE</sequence>
<reference evidence="1 2" key="1">
    <citation type="submission" date="2019-05" db="EMBL/GenBank/DDBJ databases">
        <title>Georgenia *** sp. nov., and Georgenia *** sp. nov., isolated from the intestinal contents of plateau pika (Ochotona curzoniae) in the Qinghai-Tibet plateau of China.</title>
        <authorList>
            <person name="Tian Z."/>
        </authorList>
    </citation>
    <scope>NUCLEOTIDE SEQUENCE [LARGE SCALE GENOMIC DNA]</scope>
    <source>
        <strain evidence="1 2">Z294</strain>
    </source>
</reference>
<evidence type="ECO:0000313" key="2">
    <source>
        <dbReference type="Proteomes" id="UP000313948"/>
    </source>
</evidence>
<evidence type="ECO:0000313" key="1">
    <source>
        <dbReference type="EMBL" id="QDB79141.1"/>
    </source>
</evidence>
<protein>
    <recommendedName>
        <fullName evidence="3">YbjN domain-containing protein</fullName>
    </recommendedName>
</protein>